<evidence type="ECO:0000313" key="1">
    <source>
        <dbReference type="EMBL" id="SVC82421.1"/>
    </source>
</evidence>
<sequence length="53" mass="6183">MFNKCEPIEPTKFLETTSISKALITKESFRKDWKEILNHHAKVHDVFDIHATG</sequence>
<feature type="non-terminal residue" evidence="1">
    <location>
        <position position="53"/>
    </location>
</feature>
<name>A0A382QDW5_9ZZZZ</name>
<dbReference type="AlphaFoldDB" id="A0A382QDW5"/>
<gene>
    <name evidence="1" type="ORF">METZ01_LOCUS335275</name>
</gene>
<organism evidence="1">
    <name type="scientific">marine metagenome</name>
    <dbReference type="NCBI Taxonomy" id="408172"/>
    <lineage>
        <taxon>unclassified sequences</taxon>
        <taxon>metagenomes</taxon>
        <taxon>ecological metagenomes</taxon>
    </lineage>
</organism>
<proteinExistence type="predicted"/>
<accession>A0A382QDW5</accession>
<reference evidence="1" key="1">
    <citation type="submission" date="2018-05" db="EMBL/GenBank/DDBJ databases">
        <authorList>
            <person name="Lanie J.A."/>
            <person name="Ng W.-L."/>
            <person name="Kazmierczak K.M."/>
            <person name="Andrzejewski T.M."/>
            <person name="Davidsen T.M."/>
            <person name="Wayne K.J."/>
            <person name="Tettelin H."/>
            <person name="Glass J.I."/>
            <person name="Rusch D."/>
            <person name="Podicherti R."/>
            <person name="Tsui H.-C.T."/>
            <person name="Winkler M.E."/>
        </authorList>
    </citation>
    <scope>NUCLEOTIDE SEQUENCE</scope>
</reference>
<dbReference type="EMBL" id="UINC01113057">
    <property type="protein sequence ID" value="SVC82421.1"/>
    <property type="molecule type" value="Genomic_DNA"/>
</dbReference>
<protein>
    <submittedName>
        <fullName evidence="1">Uncharacterized protein</fullName>
    </submittedName>
</protein>